<feature type="transmembrane region" description="Helical" evidence="1">
    <location>
        <begin position="418"/>
        <end position="439"/>
    </location>
</feature>
<keyword evidence="1" id="KW-0472">Membrane</keyword>
<evidence type="ECO:0000256" key="2">
    <source>
        <dbReference type="SAM" id="SignalP"/>
    </source>
</evidence>
<feature type="transmembrane region" description="Helical" evidence="1">
    <location>
        <begin position="351"/>
        <end position="371"/>
    </location>
</feature>
<keyword evidence="1" id="KW-0812">Transmembrane</keyword>
<keyword evidence="2" id="KW-0732">Signal</keyword>
<gene>
    <name evidence="3" type="ORF">ODALV1_LOCUS23911</name>
</gene>
<feature type="signal peptide" evidence="2">
    <location>
        <begin position="1"/>
        <end position="18"/>
    </location>
</feature>
<feature type="transmembrane region" description="Helical" evidence="1">
    <location>
        <begin position="383"/>
        <end position="406"/>
    </location>
</feature>
<reference evidence="3 4" key="1">
    <citation type="submission" date="2024-08" db="EMBL/GenBank/DDBJ databases">
        <authorList>
            <person name="Cucini C."/>
            <person name="Frati F."/>
        </authorList>
    </citation>
    <scope>NUCLEOTIDE SEQUENCE [LARGE SCALE GENOMIC DNA]</scope>
</reference>
<evidence type="ECO:0000256" key="1">
    <source>
        <dbReference type="SAM" id="Phobius"/>
    </source>
</evidence>
<evidence type="ECO:0000313" key="4">
    <source>
        <dbReference type="Proteomes" id="UP001642540"/>
    </source>
</evidence>
<comment type="caution">
    <text evidence="3">The sequence shown here is derived from an EMBL/GenBank/DDBJ whole genome shotgun (WGS) entry which is preliminary data.</text>
</comment>
<proteinExistence type="predicted"/>
<organism evidence="3 4">
    <name type="scientific">Orchesella dallaii</name>
    <dbReference type="NCBI Taxonomy" id="48710"/>
    <lineage>
        <taxon>Eukaryota</taxon>
        <taxon>Metazoa</taxon>
        <taxon>Ecdysozoa</taxon>
        <taxon>Arthropoda</taxon>
        <taxon>Hexapoda</taxon>
        <taxon>Collembola</taxon>
        <taxon>Entomobryomorpha</taxon>
        <taxon>Entomobryoidea</taxon>
        <taxon>Orchesellidae</taxon>
        <taxon>Orchesellinae</taxon>
        <taxon>Orchesella</taxon>
    </lineage>
</organism>
<evidence type="ECO:0008006" key="5">
    <source>
        <dbReference type="Google" id="ProtNLM"/>
    </source>
</evidence>
<evidence type="ECO:0000313" key="3">
    <source>
        <dbReference type="EMBL" id="CAL8130843.1"/>
    </source>
</evidence>
<keyword evidence="4" id="KW-1185">Reference proteome</keyword>
<feature type="transmembrane region" description="Helical" evidence="1">
    <location>
        <begin position="483"/>
        <end position="504"/>
    </location>
</feature>
<name>A0ABP1RMF2_9HEXA</name>
<keyword evidence="1" id="KW-1133">Transmembrane helix</keyword>
<protein>
    <recommendedName>
        <fullName evidence="5">Ferric-chelate reductase 1</fullName>
    </recommendedName>
</protein>
<dbReference type="EMBL" id="CAXLJM020000085">
    <property type="protein sequence ID" value="CAL8130843.1"/>
    <property type="molecule type" value="Genomic_DNA"/>
</dbReference>
<feature type="chain" id="PRO_5045944622" description="Ferric-chelate reductase 1" evidence="2">
    <location>
        <begin position="19"/>
        <end position="541"/>
    </location>
</feature>
<sequence>MNLCLLVVLASHIASSCGQTCGEADTALPPYPPLPPGTDFTQFTPMDWKRSNTIASMFHESGVTRHCYNWEPAPNDKCIQNLSCRSLVCLGHQSNEPKLDLVEITVEIYGYAEDEGWIAVAFSRNATTSPLADALQIECLRKKSEIILQAAYIDDKGEKRYMPSSKTDIFMKQIDFIADSGLLLKNHLYCKVYLKQSIEVDIPGKSPYTFDFKREKYYAIPAVGSEFIESDSGYFPTDPCSRPAPKSSALPVLLFKSLEPSMLNRWHLAAHGWIMVFCFIFLFPCSLFPVRYLRLHLNMDNASWGIKQYKKTHILYALPTYPLMLLSWHFARAAHGRQPQFVPSGSSSFYHGTAGVACLQVFFIQGFLLLFSYGALLIESNKFYLFWHTLINYVTYLFVGTVFWSLRTTRYTGLPNAFQGWLNAFLIFQCLIHFIMTFYHWFIRLFNYKDDGYFMAAQTPSFTKALTQGTKEIQRQPHRRFQIFIWWVHNILCIVTAAILIYLIRADEGDGFPEHSRNLFPKLSWAGQIMWKWPYYWIYVE</sequence>
<dbReference type="Proteomes" id="UP001642540">
    <property type="component" value="Unassembled WGS sequence"/>
</dbReference>
<feature type="transmembrane region" description="Helical" evidence="1">
    <location>
        <begin position="270"/>
        <end position="293"/>
    </location>
</feature>
<feature type="transmembrane region" description="Helical" evidence="1">
    <location>
        <begin position="314"/>
        <end position="331"/>
    </location>
</feature>
<accession>A0ABP1RMF2</accession>